<organism evidence="4 5">
    <name type="scientific">Clostridium oryzae</name>
    <dbReference type="NCBI Taxonomy" id="1450648"/>
    <lineage>
        <taxon>Bacteria</taxon>
        <taxon>Bacillati</taxon>
        <taxon>Bacillota</taxon>
        <taxon>Clostridia</taxon>
        <taxon>Eubacteriales</taxon>
        <taxon>Clostridiaceae</taxon>
        <taxon>Clostridium</taxon>
    </lineage>
</organism>
<evidence type="ECO:0000313" key="4">
    <source>
        <dbReference type="EMBL" id="OPJ61960.1"/>
    </source>
</evidence>
<keyword evidence="1" id="KW-0175">Coiled coil</keyword>
<dbReference type="GO" id="GO:0016020">
    <property type="term" value="C:membrane"/>
    <property type="evidence" value="ECO:0007669"/>
    <property type="project" value="InterPro"/>
</dbReference>
<evidence type="ECO:0000313" key="5">
    <source>
        <dbReference type="Proteomes" id="UP000190080"/>
    </source>
</evidence>
<comment type="caution">
    <text evidence="4">The sequence shown here is derived from an EMBL/GenBank/DDBJ whole genome shotgun (WGS) entry which is preliminary data.</text>
</comment>
<keyword evidence="2" id="KW-0472">Membrane</keyword>
<feature type="coiled-coil region" evidence="1">
    <location>
        <begin position="68"/>
        <end position="95"/>
    </location>
</feature>
<evidence type="ECO:0000256" key="2">
    <source>
        <dbReference type="SAM" id="Phobius"/>
    </source>
</evidence>
<dbReference type="EMBL" id="MZGV01000018">
    <property type="protein sequence ID" value="OPJ61960.1"/>
    <property type="molecule type" value="Genomic_DNA"/>
</dbReference>
<dbReference type="InterPro" id="IPR003660">
    <property type="entry name" value="HAMP_dom"/>
</dbReference>
<dbReference type="GO" id="GO:0007165">
    <property type="term" value="P:signal transduction"/>
    <property type="evidence" value="ECO:0007669"/>
    <property type="project" value="InterPro"/>
</dbReference>
<name>A0A1V4IQ67_9CLOT</name>
<dbReference type="RefSeq" id="WP_139376013.1">
    <property type="nucleotide sequence ID" value="NZ_MZGV01000018.1"/>
</dbReference>
<accession>A0A1V4IQ67</accession>
<gene>
    <name evidence="4" type="ORF">CLORY_20520</name>
</gene>
<sequence length="276" mass="31451">MLMILVPLPAVLFVSLQGVLKLNTTYRKLTNLYYEKIYKADGLILNSDRDMYQSLIALKALSQKGVSKVDRKNEIVDLNENVNQTRDRMKNAIDILTAIKSEIRESKDKDTNKNVFESYNEFVLNYELWLKQFDISTGKISDPHQFNEAFDAARGNIDTMTNTLDLVAQNSKIHMKEYINTTIVQFSILAFSVIAITLILGVIISRDSTKVLIKIKDLAARLSNYDFSKDLMLKRSDEFGQTADILNRAQQNVRVLVDSIIDKTKNIDSDSQQLAI</sequence>
<keyword evidence="5" id="KW-1185">Reference proteome</keyword>
<dbReference type="PROSITE" id="PS50885">
    <property type="entry name" value="HAMP"/>
    <property type="match status" value="1"/>
</dbReference>
<dbReference type="Proteomes" id="UP000190080">
    <property type="component" value="Unassembled WGS sequence"/>
</dbReference>
<dbReference type="Gene3D" id="6.10.340.10">
    <property type="match status" value="1"/>
</dbReference>
<proteinExistence type="predicted"/>
<reference evidence="4 5" key="1">
    <citation type="submission" date="2017-03" db="EMBL/GenBank/DDBJ databases">
        <title>Genome sequence of Clostridium oryzae DSM 28571.</title>
        <authorList>
            <person name="Poehlein A."/>
            <person name="Daniel R."/>
        </authorList>
    </citation>
    <scope>NUCLEOTIDE SEQUENCE [LARGE SCALE GENOMIC DNA]</scope>
    <source>
        <strain evidence="4 5">DSM 28571</strain>
    </source>
</reference>
<evidence type="ECO:0000256" key="1">
    <source>
        <dbReference type="SAM" id="Coils"/>
    </source>
</evidence>
<dbReference type="OrthoDB" id="9760371at2"/>
<protein>
    <submittedName>
        <fullName evidence="4">HAMP domain protein</fullName>
    </submittedName>
</protein>
<dbReference type="STRING" id="1450648.CLORY_20520"/>
<keyword evidence="2" id="KW-0812">Transmembrane</keyword>
<evidence type="ECO:0000259" key="3">
    <source>
        <dbReference type="PROSITE" id="PS50885"/>
    </source>
</evidence>
<keyword evidence="2" id="KW-1133">Transmembrane helix</keyword>
<feature type="transmembrane region" description="Helical" evidence="2">
    <location>
        <begin position="183"/>
        <end position="204"/>
    </location>
</feature>
<dbReference type="AlphaFoldDB" id="A0A1V4IQ67"/>
<feature type="domain" description="HAMP" evidence="3">
    <location>
        <begin position="206"/>
        <end position="258"/>
    </location>
</feature>